<evidence type="ECO:0000313" key="2">
    <source>
        <dbReference type="Proteomes" id="UP000502508"/>
    </source>
</evidence>
<dbReference type="Proteomes" id="UP000502508">
    <property type="component" value="Chromosome"/>
</dbReference>
<accession>A0A6F8Y0E5</accession>
<proteinExistence type="predicted"/>
<dbReference type="AlphaFoldDB" id="A0A6F8Y0E5"/>
<dbReference type="KEGG" id="pfla:Pflav_059860"/>
<sequence>MRDKRSTTWTNPSTPSIRYGLLARFSDWWCGGRDGRKGIPSVPQDARPGTPQAELSTPWMMFLGQLGVARIEKEWVTFQLAAVGLEAKLRDANTRRSALAGEPALAAHRQAVDGEIAHLEEQIKIGLRVTQRRARMIEAYVRRRCAAYLTRLVREHPDGARLNQLMRPRWPEQVDWARVSLGPELPTPVARAGVLGVRGS</sequence>
<name>A0A6F8Y0E5_9ACTN</name>
<dbReference type="RefSeq" id="WP_173039580.1">
    <property type="nucleotide sequence ID" value="NZ_AP022870.1"/>
</dbReference>
<evidence type="ECO:0000313" key="1">
    <source>
        <dbReference type="EMBL" id="BCB79576.1"/>
    </source>
</evidence>
<organism evidence="1 2">
    <name type="scientific">Phytohabitans flavus</name>
    <dbReference type="NCBI Taxonomy" id="1076124"/>
    <lineage>
        <taxon>Bacteria</taxon>
        <taxon>Bacillati</taxon>
        <taxon>Actinomycetota</taxon>
        <taxon>Actinomycetes</taxon>
        <taxon>Micromonosporales</taxon>
        <taxon>Micromonosporaceae</taxon>
    </lineage>
</organism>
<gene>
    <name evidence="1" type="ORF">Pflav_059860</name>
</gene>
<keyword evidence="2" id="KW-1185">Reference proteome</keyword>
<dbReference type="EMBL" id="AP022870">
    <property type="protein sequence ID" value="BCB79576.1"/>
    <property type="molecule type" value="Genomic_DNA"/>
</dbReference>
<protein>
    <submittedName>
        <fullName evidence="1">Uncharacterized protein</fullName>
    </submittedName>
</protein>
<reference evidence="1 2" key="2">
    <citation type="submission" date="2020-03" db="EMBL/GenBank/DDBJ databases">
        <authorList>
            <person name="Ichikawa N."/>
            <person name="Kimura A."/>
            <person name="Kitahashi Y."/>
            <person name="Uohara A."/>
        </authorList>
    </citation>
    <scope>NUCLEOTIDE SEQUENCE [LARGE SCALE GENOMIC DNA]</scope>
    <source>
        <strain evidence="1 2">NBRC 107702</strain>
    </source>
</reference>
<reference evidence="1 2" key="1">
    <citation type="submission" date="2020-03" db="EMBL/GenBank/DDBJ databases">
        <title>Whole genome shotgun sequence of Phytohabitans flavus NBRC 107702.</title>
        <authorList>
            <person name="Komaki H."/>
            <person name="Tamura T."/>
        </authorList>
    </citation>
    <scope>NUCLEOTIDE SEQUENCE [LARGE SCALE GENOMIC DNA]</scope>
    <source>
        <strain evidence="1 2">NBRC 107702</strain>
    </source>
</reference>